<dbReference type="InParanoid" id="A0A3N0V1C8"/>
<dbReference type="Proteomes" id="UP000282106">
    <property type="component" value="Unassembled WGS sequence"/>
</dbReference>
<gene>
    <name evidence="1" type="ORF">ED208_15345</name>
</gene>
<protein>
    <submittedName>
        <fullName evidence="1">Uncharacterized protein</fullName>
    </submittedName>
</protein>
<reference evidence="1 2" key="1">
    <citation type="submission" date="2018-10" db="EMBL/GenBank/DDBJ databases">
        <authorList>
            <person name="Chen W.-M."/>
        </authorList>
    </citation>
    <scope>NUCLEOTIDE SEQUENCE [LARGE SCALE GENOMIC DNA]</scope>
    <source>
        <strain evidence="1 2">THS-13</strain>
    </source>
</reference>
<dbReference type="AlphaFoldDB" id="A0A3N0V1C8"/>
<evidence type="ECO:0000313" key="1">
    <source>
        <dbReference type="EMBL" id="ROH86412.1"/>
    </source>
</evidence>
<comment type="caution">
    <text evidence="1">The sequence shown here is derived from an EMBL/GenBank/DDBJ whole genome shotgun (WGS) entry which is preliminary data.</text>
</comment>
<dbReference type="EMBL" id="RJVO01000009">
    <property type="protein sequence ID" value="ROH86412.1"/>
    <property type="molecule type" value="Genomic_DNA"/>
</dbReference>
<keyword evidence="2" id="KW-1185">Reference proteome</keyword>
<sequence length="138" mass="15620">MKKRPAVLHLRMPKEEKDRIQAFAAKRSISDASACAILLKLGADSLALETRSPYERMQGMEDCLVELNQAIEVQQNDISQVGHDVEGLARELERSHRLLIELVVATRMVLHKVNPEGFAKLEELTRRAGALHQQERPM</sequence>
<name>A0A3N0V1C8_9GAMM</name>
<dbReference type="RefSeq" id="WP_123212807.1">
    <property type="nucleotide sequence ID" value="NZ_RJVO01000009.1"/>
</dbReference>
<evidence type="ECO:0000313" key="2">
    <source>
        <dbReference type="Proteomes" id="UP000282106"/>
    </source>
</evidence>
<organism evidence="1 2">
    <name type="scientific">Stagnimonas aquatica</name>
    <dbReference type="NCBI Taxonomy" id="2689987"/>
    <lineage>
        <taxon>Bacteria</taxon>
        <taxon>Pseudomonadati</taxon>
        <taxon>Pseudomonadota</taxon>
        <taxon>Gammaproteobacteria</taxon>
        <taxon>Nevskiales</taxon>
        <taxon>Nevskiaceae</taxon>
        <taxon>Stagnimonas</taxon>
    </lineage>
</organism>
<proteinExistence type="predicted"/>
<accession>A0A3N0V1C8</accession>